<dbReference type="OrthoDB" id="514167at2759"/>
<protein>
    <submittedName>
        <fullName evidence="1">Uncharacterized protein</fullName>
    </submittedName>
</protein>
<dbReference type="EMBL" id="VWRR01000012">
    <property type="protein sequence ID" value="KAF6002039.1"/>
    <property type="molecule type" value="Genomic_DNA"/>
</dbReference>
<accession>A0A7J7IH69</accession>
<sequence length="265" mass="29214">MSNPWERFAWSALDAPRVLVEQAPLEIQVAWLEDTQLRRWEPDAREALKQGDQAAVRAYLRDAVQCPYSFDAEPDLVRQFLLSKAVECAFVDELADEGANASAVAGAPIVAELLALSDEIASSAKAGTRQDVSWTTHEAFETLRQELGLPGGSPQEVLRTAAHWAETCWPSREQWLVQYTDDAETVATTGAASPSVPMSSTPMTSTVEGSDVSVLPLLERVRTFARQLHTKELVHVQRLMNTSIERAQGFTANPRTEARLGRVGR</sequence>
<dbReference type="Pfam" id="PF10036">
    <property type="entry name" value="RLL"/>
    <property type="match status" value="1"/>
</dbReference>
<dbReference type="InterPro" id="IPR019265">
    <property type="entry name" value="RTRAF"/>
</dbReference>
<evidence type="ECO:0000313" key="1">
    <source>
        <dbReference type="EMBL" id="KAF6002039.1"/>
    </source>
</evidence>
<evidence type="ECO:0000313" key="2">
    <source>
        <dbReference type="Proteomes" id="UP000530660"/>
    </source>
</evidence>
<proteinExistence type="predicted"/>
<dbReference type="AlphaFoldDB" id="A0A7J7IH69"/>
<gene>
    <name evidence="1" type="ORF">F1559_003728</name>
</gene>
<comment type="caution">
    <text evidence="1">The sequence shown here is derived from an EMBL/GenBank/DDBJ whole genome shotgun (WGS) entry which is preliminary data.</text>
</comment>
<keyword evidence="2" id="KW-1185">Reference proteome</keyword>
<organism evidence="1 2">
    <name type="scientific">Cyanidiococcus yangmingshanensis</name>
    <dbReference type="NCBI Taxonomy" id="2690220"/>
    <lineage>
        <taxon>Eukaryota</taxon>
        <taxon>Rhodophyta</taxon>
        <taxon>Bangiophyceae</taxon>
        <taxon>Cyanidiales</taxon>
        <taxon>Cyanidiaceae</taxon>
        <taxon>Cyanidiococcus</taxon>
    </lineage>
</organism>
<name>A0A7J7IH69_9RHOD</name>
<reference evidence="1 2" key="1">
    <citation type="journal article" date="2020" name="J. Phycol.">
        <title>Comparative genome analysis reveals Cyanidiococcus gen. nov., a new extremophilic red algal genus sister to Cyanidioschyzon (Cyanidioschyzonaceae, Rhodophyta).</title>
        <authorList>
            <person name="Liu S.-L."/>
            <person name="Chiang Y.-R."/>
            <person name="Yoon H.S."/>
            <person name="Fu H.-Y."/>
        </authorList>
    </citation>
    <scope>NUCLEOTIDE SEQUENCE [LARGE SCALE GENOMIC DNA]</scope>
    <source>
        <strain evidence="1 2">THAL066</strain>
    </source>
</reference>
<dbReference type="Proteomes" id="UP000530660">
    <property type="component" value="Unassembled WGS sequence"/>
</dbReference>